<dbReference type="GO" id="GO:0005634">
    <property type="term" value="C:nucleus"/>
    <property type="evidence" value="ECO:0007669"/>
    <property type="project" value="UniProtKB-SubCell"/>
</dbReference>
<dbReference type="EMBL" id="LCWF01000041">
    <property type="protein sequence ID" value="KKY25543.1"/>
    <property type="molecule type" value="Genomic_DNA"/>
</dbReference>
<evidence type="ECO:0000256" key="6">
    <source>
        <dbReference type="ARBA" id="ARBA00048124"/>
    </source>
</evidence>
<name>A0A0G2GQ97_PHACM</name>
<comment type="similarity">
    <text evidence="2 7">Belongs to the DXO/Dom3Z family.</text>
</comment>
<dbReference type="AlphaFoldDB" id="A0A0G2GQ97"/>
<dbReference type="GO" id="GO:0034353">
    <property type="term" value="F:mRNA 5'-diphosphatase activity"/>
    <property type="evidence" value="ECO:0007669"/>
    <property type="project" value="TreeGrafter"/>
</dbReference>
<comment type="caution">
    <text evidence="9">The sequence shown here is derived from an EMBL/GenBank/DDBJ whole genome shotgun (WGS) entry which is preliminary data.</text>
</comment>
<comment type="catalytic activity">
    <reaction evidence="4">
        <text>a 5'-end triphospho-ribonucleoside in mRNA + H2O = a 5'-end phospho-ribonucleoside in mRNA + diphosphate + H(+)</text>
        <dbReference type="Rhea" id="RHEA:78683"/>
        <dbReference type="Rhea" id="RHEA-COMP:15692"/>
        <dbReference type="Rhea" id="RHEA-COMP:17164"/>
        <dbReference type="ChEBI" id="CHEBI:15377"/>
        <dbReference type="ChEBI" id="CHEBI:15378"/>
        <dbReference type="ChEBI" id="CHEBI:33019"/>
        <dbReference type="ChEBI" id="CHEBI:138282"/>
        <dbReference type="ChEBI" id="CHEBI:167618"/>
    </reaction>
    <physiologicalReaction direction="left-to-right" evidence="4">
        <dbReference type="Rhea" id="RHEA:78684"/>
    </physiologicalReaction>
</comment>
<keyword evidence="7" id="KW-0547">Nucleotide-binding</keyword>
<dbReference type="PANTHER" id="PTHR12395">
    <property type="entry name" value="DOM-3 RELATED"/>
    <property type="match status" value="1"/>
</dbReference>
<dbReference type="EC" id="3.6.1.-" evidence="7"/>
<keyword evidence="7" id="KW-0694">RNA-binding</keyword>
<dbReference type="GO" id="GO:0000956">
    <property type="term" value="P:nuclear-transcribed mRNA catabolic process"/>
    <property type="evidence" value="ECO:0007669"/>
    <property type="project" value="TreeGrafter"/>
</dbReference>
<comment type="catalytic activity">
    <reaction evidence="3">
        <text>a 5'-end (N(7)-methyl 5'-triphosphoguanosine)-ribonucleoside-ribonucleotide in mRNA + H2O = a (N(7)-methyl 5'-triphosphoguanosine)-nucleoside + a 5'-end phospho-ribonucleoside in mRNA + H(+)</text>
        <dbReference type="Rhea" id="RHEA:66928"/>
        <dbReference type="Rhea" id="RHEA-COMP:15692"/>
        <dbReference type="Rhea" id="RHEA-COMP:17313"/>
        <dbReference type="ChEBI" id="CHEBI:15377"/>
        <dbReference type="ChEBI" id="CHEBI:15378"/>
        <dbReference type="ChEBI" id="CHEBI:138282"/>
        <dbReference type="ChEBI" id="CHEBI:172876"/>
        <dbReference type="ChEBI" id="CHEBI:172877"/>
    </reaction>
    <physiologicalReaction direction="left-to-right" evidence="3">
        <dbReference type="Rhea" id="RHEA:66929"/>
    </physiologicalReaction>
</comment>
<dbReference type="Proteomes" id="UP000053317">
    <property type="component" value="Unassembled WGS sequence"/>
</dbReference>
<keyword evidence="7" id="KW-0378">Hydrolase</keyword>
<dbReference type="GO" id="GO:0110155">
    <property type="term" value="P:NAD-cap decapping"/>
    <property type="evidence" value="ECO:0007669"/>
    <property type="project" value="TreeGrafter"/>
</dbReference>
<keyword evidence="7" id="KW-0479">Metal-binding</keyword>
<evidence type="ECO:0000256" key="2">
    <source>
        <dbReference type="ARBA" id="ARBA00006562"/>
    </source>
</evidence>
<evidence type="ECO:0000256" key="1">
    <source>
        <dbReference type="ARBA" id="ARBA00001968"/>
    </source>
</evidence>
<organism evidence="9 10">
    <name type="scientific">Phaeomoniella chlamydospora</name>
    <name type="common">Phaeoacremonium chlamydosporum</name>
    <dbReference type="NCBI Taxonomy" id="158046"/>
    <lineage>
        <taxon>Eukaryota</taxon>
        <taxon>Fungi</taxon>
        <taxon>Dikarya</taxon>
        <taxon>Ascomycota</taxon>
        <taxon>Pezizomycotina</taxon>
        <taxon>Eurotiomycetes</taxon>
        <taxon>Chaetothyriomycetidae</taxon>
        <taxon>Phaeomoniellales</taxon>
        <taxon>Phaeomoniellaceae</taxon>
        <taxon>Phaeomoniella</taxon>
    </lineage>
</organism>
<evidence type="ECO:0000259" key="8">
    <source>
        <dbReference type="Pfam" id="PF08652"/>
    </source>
</evidence>
<comment type="subcellular location">
    <subcellularLocation>
        <location evidence="7">Nucleus</location>
    </subcellularLocation>
</comment>
<comment type="catalytic activity">
    <reaction evidence="6">
        <text>a 5'-end NAD(+)-phospho-ribonucleoside in mRNA + H2O = a 5'-end phospho-ribonucleoside in mRNA + NAD(+) + H(+)</text>
        <dbReference type="Rhea" id="RHEA:60880"/>
        <dbReference type="Rhea" id="RHEA-COMP:15692"/>
        <dbReference type="Rhea" id="RHEA-COMP:15698"/>
        <dbReference type="ChEBI" id="CHEBI:15377"/>
        <dbReference type="ChEBI" id="CHEBI:15378"/>
        <dbReference type="ChEBI" id="CHEBI:57540"/>
        <dbReference type="ChEBI" id="CHEBI:138282"/>
        <dbReference type="ChEBI" id="CHEBI:144029"/>
    </reaction>
    <physiologicalReaction direction="left-to-right" evidence="6">
        <dbReference type="Rhea" id="RHEA:60881"/>
    </physiologicalReaction>
</comment>
<dbReference type="Pfam" id="PF08652">
    <property type="entry name" value="RAI1"/>
    <property type="match status" value="1"/>
</dbReference>
<dbReference type="GO" id="GO:0000166">
    <property type="term" value="F:nucleotide binding"/>
    <property type="evidence" value="ECO:0007669"/>
    <property type="project" value="UniProtKB-KW"/>
</dbReference>
<dbReference type="GO" id="GO:0005829">
    <property type="term" value="C:cytosol"/>
    <property type="evidence" value="ECO:0007669"/>
    <property type="project" value="TreeGrafter"/>
</dbReference>
<evidence type="ECO:0000256" key="7">
    <source>
        <dbReference type="RuleBase" id="RU367113"/>
    </source>
</evidence>
<evidence type="ECO:0000256" key="5">
    <source>
        <dbReference type="ARBA" id="ARBA00046211"/>
    </source>
</evidence>
<evidence type="ECO:0000256" key="4">
    <source>
        <dbReference type="ARBA" id="ARBA00044692"/>
    </source>
</evidence>
<dbReference type="PANTHER" id="PTHR12395:SF9">
    <property type="entry name" value="DECAPPING AND EXORIBONUCLEASE PROTEIN"/>
    <property type="match status" value="1"/>
</dbReference>
<dbReference type="InterPro" id="IPR039039">
    <property type="entry name" value="RAI1-like_fam"/>
</dbReference>
<keyword evidence="7" id="KW-0539">Nucleus</keyword>
<dbReference type="InterPro" id="IPR013961">
    <property type="entry name" value="RAI1"/>
</dbReference>
<evidence type="ECO:0000313" key="9">
    <source>
        <dbReference type="EMBL" id="KKY25543.1"/>
    </source>
</evidence>
<accession>A0A0G2GQ97</accession>
<evidence type="ECO:0000313" key="10">
    <source>
        <dbReference type="Proteomes" id="UP000053317"/>
    </source>
</evidence>
<dbReference type="GO" id="GO:0004518">
    <property type="term" value="F:nuclease activity"/>
    <property type="evidence" value="ECO:0007669"/>
    <property type="project" value="UniProtKB-KW"/>
</dbReference>
<comment type="cofactor">
    <cofactor evidence="1 7">
        <name>a divalent metal cation</name>
        <dbReference type="ChEBI" id="CHEBI:60240"/>
    </cofactor>
</comment>
<reference evidence="9 10" key="2">
    <citation type="submission" date="2015-05" db="EMBL/GenBank/DDBJ databases">
        <authorList>
            <person name="Morales-Cruz A."/>
            <person name="Amrine K.C."/>
            <person name="Cantu D."/>
        </authorList>
    </citation>
    <scope>NUCLEOTIDE SEQUENCE [LARGE SCALE GENOMIC DNA]</scope>
    <source>
        <strain evidence="9">UCRPC4</strain>
    </source>
</reference>
<keyword evidence="7" id="KW-0540">Nuclease</keyword>
<comment type="function">
    <text evidence="5">Decapping enzyme for NAD-capped RNAs: specifically hydrolyzes the nicotinamide adenine dinucleotide (NAD) cap from a subset of RNAs by removing the entire NAD moiety from the 5'-end of an NAD-capped RNA. The NAD-cap is present at the 5'-end of some RNAs and snoRNAs. In contrast to the canonical 5'-end N7 methylguanosine (m7G) cap, the NAD cap promotes mRNA decay. Also acts as a non-canonical decapping enzyme that removes the entire cap structure of m7G capped or incompletely capped RNAs. Has decapping activity toward incomplete 5'-end m7G cap mRNAs such as unmethylated 5'-end-capped RNA (cap0), while it has no activity toward 2'-O-ribose methylated m7G cap (cap1). Also possesses RNA 5'-pyrophosphohydrolase activity by hydrolyzing the 5'-end triphosphate to release pyrophosphates. Stimulates exoribonuclease activity of Rat1, allowing it to degrade RNAs with stable secondary structure more effectively.</text>
</comment>
<reference evidence="9 10" key="1">
    <citation type="submission" date="2015-05" db="EMBL/GenBank/DDBJ databases">
        <title>Distinctive expansion of gene families associated with plant cell wall degradation and secondary metabolism in the genomes of grapevine trunk pathogens.</title>
        <authorList>
            <person name="Lawrence D.P."/>
            <person name="Travadon R."/>
            <person name="Rolshausen P.E."/>
            <person name="Baumgartner K."/>
        </authorList>
    </citation>
    <scope>NUCLEOTIDE SEQUENCE [LARGE SCALE GENOMIC DNA]</scope>
    <source>
        <strain evidence="9">UCRPC4</strain>
    </source>
</reference>
<evidence type="ECO:0000256" key="3">
    <source>
        <dbReference type="ARBA" id="ARBA00044676"/>
    </source>
</evidence>
<feature type="domain" description="RAI1-like" evidence="8">
    <location>
        <begin position="1"/>
        <end position="243"/>
    </location>
</feature>
<dbReference type="OrthoDB" id="5853397at2759"/>
<proteinExistence type="inferred from homology"/>
<gene>
    <name evidence="9" type="ORF">UCRPC4_g01807</name>
</gene>
<dbReference type="GO" id="GO:0003723">
    <property type="term" value="F:RNA binding"/>
    <property type="evidence" value="ECO:0007669"/>
    <property type="project" value="UniProtKB-KW"/>
</dbReference>
<keyword evidence="10" id="KW-1185">Reference proteome</keyword>
<protein>
    <recommendedName>
        <fullName evidence="7">Decapping nuclease</fullName>
        <ecNumber evidence="7">3.6.1.-</ecNumber>
    </recommendedName>
</protein>
<dbReference type="GO" id="GO:0046872">
    <property type="term" value="F:metal ion binding"/>
    <property type="evidence" value="ECO:0007669"/>
    <property type="project" value="UniProtKB-KW"/>
</dbReference>
<sequence length="249" mass="28741">MNATCFQGTIFIEENHAYKLGSWEEQRAQRPFPGAASQDLMSYWGYKFETLSLLSKPWDPSSRREIESREDEIVNNHAQYCSIVRTGLGKVKMVLGGEVDAVWDVKPEDKNASINWVELKTTAEIHNDRDYMKFERKLLKFWIQSFLLGVPKIVVGYRTKDGILSRLEELETQSIPDRVKIHGRGSWDGNICINFAAVFLEWLKTVITGDGVWRIRKPEKAPFIEVFKLEESGFGDILHEDFVKARSHI</sequence>